<comment type="caution">
    <text evidence="2">The sequence shown here is derived from an EMBL/GenBank/DDBJ whole genome shotgun (WGS) entry which is preliminary data.</text>
</comment>
<dbReference type="EMBL" id="VNFH01000006">
    <property type="protein sequence ID" value="TVU70084.1"/>
    <property type="molecule type" value="Genomic_DNA"/>
</dbReference>
<keyword evidence="1" id="KW-1133">Transmembrane helix</keyword>
<feature type="transmembrane region" description="Helical" evidence="1">
    <location>
        <begin position="35"/>
        <end position="54"/>
    </location>
</feature>
<dbReference type="STRING" id="553385.GCA_000591415_00634"/>
<keyword evidence="2" id="KW-0808">Transferase</keyword>
<keyword evidence="1" id="KW-0472">Membrane</keyword>
<evidence type="ECO:0000313" key="2">
    <source>
        <dbReference type="EMBL" id="TVU70084.1"/>
    </source>
</evidence>
<dbReference type="InterPro" id="IPR000462">
    <property type="entry name" value="CDP-OH_P_trans"/>
</dbReference>
<dbReference type="Proteomes" id="UP000319941">
    <property type="component" value="Unassembled WGS sequence"/>
</dbReference>
<dbReference type="GO" id="GO:0016020">
    <property type="term" value="C:membrane"/>
    <property type="evidence" value="ECO:0007669"/>
    <property type="project" value="InterPro"/>
</dbReference>
<keyword evidence="3" id="KW-1185">Reference proteome</keyword>
<protein>
    <submittedName>
        <fullName evidence="2">CDP-alcohol phosphatidyltransferase family protein</fullName>
    </submittedName>
</protein>
<dbReference type="OrthoDB" id="1034332at2"/>
<dbReference type="Pfam" id="PF01066">
    <property type="entry name" value="CDP-OH_P_transf"/>
    <property type="match status" value="1"/>
</dbReference>
<feature type="transmembrane region" description="Helical" evidence="1">
    <location>
        <begin position="185"/>
        <end position="203"/>
    </location>
</feature>
<dbReference type="Gene3D" id="1.20.120.1760">
    <property type="match status" value="1"/>
</dbReference>
<gene>
    <name evidence="2" type="ORF">FQP86_09775</name>
</gene>
<feature type="transmembrane region" description="Helical" evidence="1">
    <location>
        <begin position="129"/>
        <end position="150"/>
    </location>
</feature>
<evidence type="ECO:0000313" key="3">
    <source>
        <dbReference type="Proteomes" id="UP000319941"/>
    </source>
</evidence>
<sequence length="223" mass="24546">MSDMDGRRPLKIRNIKLMNTIAIVLSQRNITPNQISMISIIFALLCGLCLLAIGAGYSIWWSWLAALFVQCRLLCNLFDGMVAMEGGKSTPSGELFNDIPDRIADPLILVSAGYAIALFPWAIEFGWLAGLLAVKTAYVRTLASSIGAPTLFTGPMAKQHRMAVMTIGLLVMPLESLWFGTQGYVLLIALIIVNLGSLLTLYYRARDAYQYLESASPQESRHV</sequence>
<feature type="transmembrane region" description="Helical" evidence="1">
    <location>
        <begin position="103"/>
        <end position="123"/>
    </location>
</feature>
<proteinExistence type="predicted"/>
<dbReference type="InterPro" id="IPR043130">
    <property type="entry name" value="CDP-OH_PTrfase_TM_dom"/>
</dbReference>
<accession>A0A558HLR5</accession>
<reference evidence="2 3" key="1">
    <citation type="submission" date="2019-07" db="EMBL/GenBank/DDBJ databases">
        <title>Diversity of Bacteria from Kongsfjorden, Arctic.</title>
        <authorList>
            <person name="Yu Y."/>
        </authorList>
    </citation>
    <scope>NUCLEOTIDE SEQUENCE [LARGE SCALE GENOMIC DNA]</scope>
    <source>
        <strain evidence="2 3">SM1923</strain>
    </source>
</reference>
<keyword evidence="1" id="KW-0812">Transmembrane</keyword>
<evidence type="ECO:0000256" key="1">
    <source>
        <dbReference type="SAM" id="Phobius"/>
    </source>
</evidence>
<dbReference type="RefSeq" id="WP_144727539.1">
    <property type="nucleotide sequence ID" value="NZ_CAWOWR010000116.1"/>
</dbReference>
<name>A0A558HLR5_9GAMM</name>
<dbReference type="GO" id="GO:0008654">
    <property type="term" value="P:phospholipid biosynthetic process"/>
    <property type="evidence" value="ECO:0007669"/>
    <property type="project" value="InterPro"/>
</dbReference>
<organism evidence="2 3">
    <name type="scientific">Cobetia crustatorum</name>
    <dbReference type="NCBI Taxonomy" id="553385"/>
    <lineage>
        <taxon>Bacteria</taxon>
        <taxon>Pseudomonadati</taxon>
        <taxon>Pseudomonadota</taxon>
        <taxon>Gammaproteobacteria</taxon>
        <taxon>Oceanospirillales</taxon>
        <taxon>Halomonadaceae</taxon>
        <taxon>Cobetia</taxon>
    </lineage>
</organism>
<dbReference type="AlphaFoldDB" id="A0A558HLR5"/>
<dbReference type="GO" id="GO:0016780">
    <property type="term" value="F:phosphotransferase activity, for other substituted phosphate groups"/>
    <property type="evidence" value="ECO:0007669"/>
    <property type="project" value="InterPro"/>
</dbReference>